<keyword evidence="2" id="KW-1185">Reference proteome</keyword>
<evidence type="ECO:0000313" key="1">
    <source>
        <dbReference type="EMBL" id="GJN14305.1"/>
    </source>
</evidence>
<name>A0AAV5DWL8_ELECO</name>
<evidence type="ECO:0000313" key="2">
    <source>
        <dbReference type="Proteomes" id="UP001054889"/>
    </source>
</evidence>
<proteinExistence type="predicted"/>
<gene>
    <name evidence="1" type="primary">gb01110</name>
    <name evidence="1" type="ORF">PR202_gb01110</name>
</gene>
<reference evidence="1" key="2">
    <citation type="submission" date="2021-12" db="EMBL/GenBank/DDBJ databases">
        <title>Resequencing data analysis of finger millet.</title>
        <authorList>
            <person name="Hatakeyama M."/>
            <person name="Aluri S."/>
            <person name="Balachadran M.T."/>
            <person name="Sivarajan S.R."/>
            <person name="Poveda L."/>
            <person name="Shimizu-Inatsugi R."/>
            <person name="Schlapbach R."/>
            <person name="Sreeman S.M."/>
            <person name="Shimizu K.K."/>
        </authorList>
    </citation>
    <scope>NUCLEOTIDE SEQUENCE</scope>
</reference>
<comment type="caution">
    <text evidence="1">The sequence shown here is derived from an EMBL/GenBank/DDBJ whole genome shotgun (WGS) entry which is preliminary data.</text>
</comment>
<protein>
    <submittedName>
        <fullName evidence="1">Uncharacterized protein</fullName>
    </submittedName>
</protein>
<dbReference type="Proteomes" id="UP001054889">
    <property type="component" value="Unassembled WGS sequence"/>
</dbReference>
<sequence length="142" mass="15414">MAESAAPAAVGGAAYLAIKEVSFLCGVPDQARLSVEAAGTRCSVRRVRAAAYEAENIIDVADCRVKRNSRRKGMLGAISRYAHKPMDLLVARHKLGKDILHFSSGGGRSRTSNLAQSFLMPSSCMPLVPPCRSRQRRSHCWT</sequence>
<accession>A0AAV5DWL8</accession>
<organism evidence="1 2">
    <name type="scientific">Eleusine coracana subsp. coracana</name>
    <dbReference type="NCBI Taxonomy" id="191504"/>
    <lineage>
        <taxon>Eukaryota</taxon>
        <taxon>Viridiplantae</taxon>
        <taxon>Streptophyta</taxon>
        <taxon>Embryophyta</taxon>
        <taxon>Tracheophyta</taxon>
        <taxon>Spermatophyta</taxon>
        <taxon>Magnoliopsida</taxon>
        <taxon>Liliopsida</taxon>
        <taxon>Poales</taxon>
        <taxon>Poaceae</taxon>
        <taxon>PACMAD clade</taxon>
        <taxon>Chloridoideae</taxon>
        <taxon>Cynodonteae</taxon>
        <taxon>Eleusininae</taxon>
        <taxon>Eleusine</taxon>
    </lineage>
</organism>
<reference evidence="1" key="1">
    <citation type="journal article" date="2018" name="DNA Res.">
        <title>Multiple hybrid de novo genome assembly of finger millet, an orphan allotetraploid crop.</title>
        <authorList>
            <person name="Hatakeyama M."/>
            <person name="Aluri S."/>
            <person name="Balachadran M.T."/>
            <person name="Sivarajan S.R."/>
            <person name="Patrignani A."/>
            <person name="Gruter S."/>
            <person name="Poveda L."/>
            <person name="Shimizu-Inatsugi R."/>
            <person name="Baeten J."/>
            <person name="Francoijs K.J."/>
            <person name="Nataraja K.N."/>
            <person name="Reddy Y.A.N."/>
            <person name="Phadnis S."/>
            <person name="Ravikumar R.L."/>
            <person name="Schlapbach R."/>
            <person name="Sreeman S.M."/>
            <person name="Shimizu K.K."/>
        </authorList>
    </citation>
    <scope>NUCLEOTIDE SEQUENCE</scope>
</reference>
<dbReference type="EMBL" id="BQKI01000071">
    <property type="protein sequence ID" value="GJN14305.1"/>
    <property type="molecule type" value="Genomic_DNA"/>
</dbReference>
<dbReference type="AlphaFoldDB" id="A0AAV5DWL8"/>